<comment type="caution">
    <text evidence="1">The sequence shown here is derived from an EMBL/GenBank/DDBJ whole genome shotgun (WGS) entry which is preliminary data.</text>
</comment>
<organism evidence="1 2">
    <name type="scientific">Lapidilactobacillus concavus DSM 17758</name>
    <dbReference type="NCBI Taxonomy" id="1423735"/>
    <lineage>
        <taxon>Bacteria</taxon>
        <taxon>Bacillati</taxon>
        <taxon>Bacillota</taxon>
        <taxon>Bacilli</taxon>
        <taxon>Lactobacillales</taxon>
        <taxon>Lactobacillaceae</taxon>
        <taxon>Lapidilactobacillus</taxon>
    </lineage>
</organism>
<dbReference type="AlphaFoldDB" id="A0A0R1VRD9"/>
<protein>
    <submittedName>
        <fullName evidence="1">Uncharacterized protein</fullName>
    </submittedName>
</protein>
<dbReference type="Proteomes" id="UP000051315">
    <property type="component" value="Unassembled WGS sequence"/>
</dbReference>
<proteinExistence type="predicted"/>
<evidence type="ECO:0000313" key="2">
    <source>
        <dbReference type="Proteomes" id="UP000051315"/>
    </source>
</evidence>
<dbReference type="EMBL" id="AZFX01000092">
    <property type="protein sequence ID" value="KRM08178.1"/>
    <property type="molecule type" value="Genomic_DNA"/>
</dbReference>
<name>A0A0R1VRD9_9LACO</name>
<gene>
    <name evidence="1" type="ORF">FC15_GL000685</name>
</gene>
<sequence length="87" mass="10108">MQKSAEEIEGTNTIPFTELFNNSFMQANTKFSDIENFEKESKFDFSEMDSIDEKKLDEFVNLNTKFDSWDSMMTSASNKWVAKKLGL</sequence>
<dbReference type="PATRIC" id="fig|1423735.3.peg.716"/>
<reference evidence="1 2" key="1">
    <citation type="journal article" date="2015" name="Genome Announc.">
        <title>Expanding the biotechnology potential of lactobacilli through comparative genomics of 213 strains and associated genera.</title>
        <authorList>
            <person name="Sun Z."/>
            <person name="Harris H.M."/>
            <person name="McCann A."/>
            <person name="Guo C."/>
            <person name="Argimon S."/>
            <person name="Zhang W."/>
            <person name="Yang X."/>
            <person name="Jeffery I.B."/>
            <person name="Cooney J.C."/>
            <person name="Kagawa T.F."/>
            <person name="Liu W."/>
            <person name="Song Y."/>
            <person name="Salvetti E."/>
            <person name="Wrobel A."/>
            <person name="Rasinkangas P."/>
            <person name="Parkhill J."/>
            <person name="Rea M.C."/>
            <person name="O'Sullivan O."/>
            <person name="Ritari J."/>
            <person name="Douillard F.P."/>
            <person name="Paul Ross R."/>
            <person name="Yang R."/>
            <person name="Briner A.E."/>
            <person name="Felis G.E."/>
            <person name="de Vos W.M."/>
            <person name="Barrangou R."/>
            <person name="Klaenhammer T.R."/>
            <person name="Caufield P.W."/>
            <person name="Cui Y."/>
            <person name="Zhang H."/>
            <person name="O'Toole P.W."/>
        </authorList>
    </citation>
    <scope>NUCLEOTIDE SEQUENCE [LARGE SCALE GENOMIC DNA]</scope>
    <source>
        <strain evidence="1 2">DSM 17758</strain>
    </source>
</reference>
<evidence type="ECO:0000313" key="1">
    <source>
        <dbReference type="EMBL" id="KRM08178.1"/>
    </source>
</evidence>
<accession>A0A0R1VRD9</accession>
<keyword evidence="2" id="KW-1185">Reference proteome</keyword>